<dbReference type="GO" id="GO:0006207">
    <property type="term" value="P:'de novo' pyrimidine nucleobase biosynthetic process"/>
    <property type="evidence" value="ECO:0007669"/>
    <property type="project" value="InterPro"/>
</dbReference>
<comment type="catalytic activity">
    <reaction evidence="6 7">
        <text>carbamoyl phosphate + L-aspartate = N-carbamoyl-L-aspartate + phosphate + H(+)</text>
        <dbReference type="Rhea" id="RHEA:20013"/>
        <dbReference type="ChEBI" id="CHEBI:15378"/>
        <dbReference type="ChEBI" id="CHEBI:29991"/>
        <dbReference type="ChEBI" id="CHEBI:32814"/>
        <dbReference type="ChEBI" id="CHEBI:43474"/>
        <dbReference type="ChEBI" id="CHEBI:58228"/>
        <dbReference type="EC" id="2.1.3.2"/>
    </reaction>
</comment>
<comment type="similarity">
    <text evidence="2 7">Belongs to the aspartate/ornithine carbamoyltransferase superfamily. ATCase family.</text>
</comment>
<dbReference type="SUPFAM" id="SSF53671">
    <property type="entry name" value="Aspartate/ornithine carbamoyltransferase"/>
    <property type="match status" value="1"/>
</dbReference>
<dbReference type="PROSITE" id="PS00097">
    <property type="entry name" value="CARBAMOYLTRANSFERASE"/>
    <property type="match status" value="1"/>
</dbReference>
<comment type="pathway">
    <text evidence="1 7">Pyrimidine metabolism; UMP biosynthesis via de novo pathway; (S)-dihydroorotate from bicarbonate: step 2/3.</text>
</comment>
<evidence type="ECO:0000313" key="10">
    <source>
        <dbReference type="EMBL" id="ADV81114.1"/>
    </source>
</evidence>
<dbReference type="STRING" id="401053.AciPR4_0276"/>
<dbReference type="Gene3D" id="3.40.50.1370">
    <property type="entry name" value="Aspartate/ornithine carbamoyltransferase"/>
    <property type="match status" value="2"/>
</dbReference>
<keyword evidence="4 7" id="KW-0665">Pyrimidine biosynthesis</keyword>
<dbReference type="InterPro" id="IPR006130">
    <property type="entry name" value="Asp/Orn_carbamoylTrfase"/>
</dbReference>
<name>E8V0Q1_TERSS</name>
<dbReference type="HAMAP" id="MF_00001">
    <property type="entry name" value="Asp_carb_tr"/>
    <property type="match status" value="1"/>
</dbReference>
<comment type="function">
    <text evidence="5 7">Catalyzes the condensation of carbamoyl phosphate and aspartate to form carbamoyl aspartate and inorganic phosphate, the committed step in the de novo pyrimidine nucleotide biosynthesis pathway.</text>
</comment>
<feature type="binding site" evidence="7">
    <location>
        <position position="144"/>
    </location>
    <ligand>
        <name>carbamoyl phosphate</name>
        <dbReference type="ChEBI" id="CHEBI:58228"/>
    </ligand>
</feature>
<feature type="binding site" evidence="7">
    <location>
        <position position="116"/>
    </location>
    <ligand>
        <name>carbamoyl phosphate</name>
        <dbReference type="ChEBI" id="CHEBI:58228"/>
    </ligand>
</feature>
<protein>
    <recommendedName>
        <fullName evidence="7">Aspartate carbamoyltransferase</fullName>
        <ecNumber evidence="7">2.1.3.2</ecNumber>
    </recommendedName>
    <alternativeName>
        <fullName evidence="7">Aspartate transcarbamylase</fullName>
        <shortName evidence="7">ATCase</shortName>
    </alternativeName>
</protein>
<organism evidence="10 11">
    <name type="scientific">Terriglobus saanensis (strain ATCC BAA-1853 / DSM 23119 / SP1PR4)</name>
    <dbReference type="NCBI Taxonomy" id="401053"/>
    <lineage>
        <taxon>Bacteria</taxon>
        <taxon>Pseudomonadati</taxon>
        <taxon>Acidobacteriota</taxon>
        <taxon>Terriglobia</taxon>
        <taxon>Terriglobales</taxon>
        <taxon>Acidobacteriaceae</taxon>
        <taxon>Terriglobus</taxon>
    </lineage>
</organism>
<proteinExistence type="inferred from homology"/>
<feature type="binding site" evidence="7">
    <location>
        <position position="186"/>
    </location>
    <ligand>
        <name>L-aspartate</name>
        <dbReference type="ChEBI" id="CHEBI:29991"/>
    </ligand>
</feature>
<dbReference type="InterPro" id="IPR036901">
    <property type="entry name" value="Asp/Orn_carbamoylTrfase_sf"/>
</dbReference>
<dbReference type="PRINTS" id="PR00100">
    <property type="entry name" value="AOTCASE"/>
</dbReference>
<dbReference type="NCBIfam" id="TIGR00670">
    <property type="entry name" value="asp_carb_tr"/>
    <property type="match status" value="1"/>
</dbReference>
<dbReference type="GO" id="GO:0004070">
    <property type="term" value="F:aspartate carbamoyltransferase activity"/>
    <property type="evidence" value="ECO:0007669"/>
    <property type="project" value="UniProtKB-UniRule"/>
</dbReference>
<dbReference type="InterPro" id="IPR002082">
    <property type="entry name" value="Asp_carbamoyltransf"/>
</dbReference>
<evidence type="ECO:0000313" key="11">
    <source>
        <dbReference type="Proteomes" id="UP000006844"/>
    </source>
</evidence>
<feature type="binding site" evidence="7">
    <location>
        <position position="94"/>
    </location>
    <ligand>
        <name>L-aspartate</name>
        <dbReference type="ChEBI" id="CHEBI:29991"/>
    </ligand>
</feature>
<evidence type="ECO:0000256" key="2">
    <source>
        <dbReference type="ARBA" id="ARBA00008896"/>
    </source>
</evidence>
<dbReference type="EC" id="2.1.3.2" evidence="7"/>
<accession>E8V0Q1</accession>
<dbReference type="NCBIfam" id="NF002032">
    <property type="entry name" value="PRK00856.1"/>
    <property type="match status" value="1"/>
</dbReference>
<dbReference type="GO" id="GO:0044205">
    <property type="term" value="P:'de novo' UMP biosynthetic process"/>
    <property type="evidence" value="ECO:0007669"/>
    <property type="project" value="UniProtKB-UniRule"/>
</dbReference>
<evidence type="ECO:0000256" key="6">
    <source>
        <dbReference type="ARBA" id="ARBA00048859"/>
    </source>
</evidence>
<dbReference type="PRINTS" id="PR00101">
    <property type="entry name" value="ATCASE"/>
</dbReference>
<evidence type="ECO:0000256" key="4">
    <source>
        <dbReference type="ARBA" id="ARBA00022975"/>
    </source>
</evidence>
<dbReference type="UniPathway" id="UPA00070">
    <property type="reaction ID" value="UER00116"/>
</dbReference>
<dbReference type="PANTHER" id="PTHR45753">
    <property type="entry name" value="ORNITHINE CARBAMOYLTRANSFERASE, MITOCHONDRIAL"/>
    <property type="match status" value="1"/>
</dbReference>
<dbReference type="EMBL" id="CP002467">
    <property type="protein sequence ID" value="ADV81114.1"/>
    <property type="molecule type" value="Genomic_DNA"/>
</dbReference>
<dbReference type="KEGG" id="tsa:AciPR4_0276"/>
<reference evidence="10 11" key="1">
    <citation type="journal article" date="2012" name="Stand. Genomic Sci.">
        <title>Complete genome sequence of Terriglobus saanensis type strain SP1PR4(T), an Acidobacteria from tundra soil.</title>
        <authorList>
            <person name="Rawat S.R."/>
            <person name="Mannisto M.K."/>
            <person name="Starovoytov V."/>
            <person name="Goodwin L."/>
            <person name="Nolan M."/>
            <person name="Hauser L."/>
            <person name="Land M."/>
            <person name="Davenport K.W."/>
            <person name="Woyke T."/>
            <person name="Haggblom M.M."/>
        </authorList>
    </citation>
    <scope>NUCLEOTIDE SEQUENCE</scope>
    <source>
        <strain evidence="11">ATCC BAA-1853 / DSM 23119 / SP1PR4</strain>
    </source>
</reference>
<dbReference type="Pfam" id="PF02729">
    <property type="entry name" value="OTCace_N"/>
    <property type="match status" value="1"/>
</dbReference>
<sequence length="326" mass="35771">MRMKSTTKMEQRVAAGSLLSVEELEIKDVVSILKLADVLEDEKHTKRTKRLEGRKVALLFYESSTRTRTSFELAAKSLGAITTLVSDKSSSIEKGESLHDTGVTLRALGAECIILRSNFSGAPWVLARSTDLPVLNAGDGMHEHPSQALLDLRTMIARLGLKKKRVDEKLLRGVTVVITGDILHSRVARSNAMLLPRLGAKVVLCGPTELLPEQALTLGEGVEIERDFDAALQRATVAMMLRVQRERLAGMELNVAEYVAKYQLNAERLQKFAPKALVMHPGPMVRGMEIDSAVADGAQSAIEEQVTHGLYVRMALLVRALKAGQR</sequence>
<dbReference type="InterPro" id="IPR006131">
    <property type="entry name" value="Asp_carbamoyltransf_Asp/Orn-bd"/>
</dbReference>
<evidence type="ECO:0000259" key="8">
    <source>
        <dbReference type="Pfam" id="PF00185"/>
    </source>
</evidence>
<feature type="domain" description="Aspartate/ornithine carbamoyltransferase Asp/Orn-binding" evidence="8">
    <location>
        <begin position="173"/>
        <end position="318"/>
    </location>
</feature>
<evidence type="ECO:0000256" key="1">
    <source>
        <dbReference type="ARBA" id="ARBA00004852"/>
    </source>
</evidence>
<feature type="binding site" evidence="7">
    <location>
        <position position="242"/>
    </location>
    <ligand>
        <name>L-aspartate</name>
        <dbReference type="ChEBI" id="CHEBI:29991"/>
    </ligand>
</feature>
<dbReference type="GO" id="GO:0006520">
    <property type="term" value="P:amino acid metabolic process"/>
    <property type="evidence" value="ECO:0007669"/>
    <property type="project" value="InterPro"/>
</dbReference>
<dbReference type="RefSeq" id="WP_013566847.1">
    <property type="nucleotide sequence ID" value="NC_014963.1"/>
</dbReference>
<keyword evidence="3 7" id="KW-0808">Transferase</keyword>
<feature type="binding site" evidence="7">
    <location>
        <position position="67"/>
    </location>
    <ligand>
        <name>carbamoyl phosphate</name>
        <dbReference type="ChEBI" id="CHEBI:58228"/>
    </ligand>
</feature>
<evidence type="ECO:0000256" key="5">
    <source>
        <dbReference type="ARBA" id="ARBA00043884"/>
    </source>
</evidence>
<dbReference type="eggNOG" id="COG0540">
    <property type="taxonomic scope" value="Bacteria"/>
</dbReference>
<evidence type="ECO:0000256" key="3">
    <source>
        <dbReference type="ARBA" id="ARBA00022679"/>
    </source>
</evidence>
<dbReference type="AlphaFoldDB" id="E8V0Q1"/>
<dbReference type="Proteomes" id="UP000006844">
    <property type="component" value="Chromosome"/>
</dbReference>
<evidence type="ECO:0000256" key="7">
    <source>
        <dbReference type="HAMAP-Rule" id="MF_00001"/>
    </source>
</evidence>
<feature type="binding site" evidence="7">
    <location>
        <position position="147"/>
    </location>
    <ligand>
        <name>carbamoyl phosphate</name>
        <dbReference type="ChEBI" id="CHEBI:58228"/>
    </ligand>
</feature>
<evidence type="ECO:0000259" key="9">
    <source>
        <dbReference type="Pfam" id="PF02729"/>
    </source>
</evidence>
<dbReference type="PANTHER" id="PTHR45753:SF6">
    <property type="entry name" value="ASPARTATE CARBAMOYLTRANSFERASE"/>
    <property type="match status" value="1"/>
</dbReference>
<dbReference type="GO" id="GO:0005829">
    <property type="term" value="C:cytosol"/>
    <property type="evidence" value="ECO:0007669"/>
    <property type="project" value="TreeGrafter"/>
</dbReference>
<dbReference type="Pfam" id="PF00185">
    <property type="entry name" value="OTCace"/>
    <property type="match status" value="1"/>
</dbReference>
<feature type="domain" description="Aspartate/ornithine carbamoyltransferase carbamoyl-P binding" evidence="9">
    <location>
        <begin position="18"/>
        <end position="155"/>
    </location>
</feature>
<feature type="binding site" evidence="7">
    <location>
        <position position="66"/>
    </location>
    <ligand>
        <name>carbamoyl phosphate</name>
        <dbReference type="ChEBI" id="CHEBI:58228"/>
    </ligand>
</feature>
<feature type="binding site" evidence="7">
    <location>
        <position position="283"/>
    </location>
    <ligand>
        <name>carbamoyl phosphate</name>
        <dbReference type="ChEBI" id="CHEBI:58228"/>
    </ligand>
</feature>
<comment type="subunit">
    <text evidence="7">Heterododecamer (2C3:3R2) of six catalytic PyrB chains organized as two trimers (C3), and six regulatory PyrI chains organized as three dimers (R2).</text>
</comment>
<feature type="binding site" evidence="7">
    <location>
        <position position="282"/>
    </location>
    <ligand>
        <name>carbamoyl phosphate</name>
        <dbReference type="ChEBI" id="CHEBI:58228"/>
    </ligand>
</feature>
<gene>
    <name evidence="7" type="primary">pyrB</name>
    <name evidence="10" type="ordered locus">AciPR4_0276</name>
</gene>
<dbReference type="HOGENOM" id="CLU_043846_2_0_0"/>
<dbReference type="InterPro" id="IPR006132">
    <property type="entry name" value="Asp/Orn_carbamoyltranf_P-bd"/>
</dbReference>
<dbReference type="GO" id="GO:0016597">
    <property type="term" value="F:amino acid binding"/>
    <property type="evidence" value="ECO:0007669"/>
    <property type="project" value="InterPro"/>
</dbReference>
<keyword evidence="11" id="KW-1185">Reference proteome</keyword>